<dbReference type="Proteomes" id="UP000184221">
    <property type="component" value="Unassembled WGS sequence"/>
</dbReference>
<keyword evidence="1" id="KW-0472">Membrane</keyword>
<evidence type="ECO:0000313" key="2">
    <source>
        <dbReference type="EMBL" id="SHH92941.1"/>
    </source>
</evidence>
<feature type="transmembrane region" description="Helical" evidence="1">
    <location>
        <begin position="33"/>
        <end position="50"/>
    </location>
</feature>
<keyword evidence="3" id="KW-1185">Reference proteome</keyword>
<feature type="transmembrane region" description="Helical" evidence="1">
    <location>
        <begin position="6"/>
        <end position="26"/>
    </location>
</feature>
<gene>
    <name evidence="2" type="ORF">SAMN05443551_3621</name>
</gene>
<reference evidence="2 3" key="1">
    <citation type="submission" date="2016-11" db="EMBL/GenBank/DDBJ databases">
        <authorList>
            <person name="Jaros S."/>
            <person name="Januszkiewicz K."/>
            <person name="Wedrychowicz H."/>
        </authorList>
    </citation>
    <scope>NUCLEOTIDE SEQUENCE [LARGE SCALE GENOMIC DNA]</scope>
    <source>
        <strain evidence="2 3">DSM 29431</strain>
    </source>
</reference>
<evidence type="ECO:0000313" key="3">
    <source>
        <dbReference type="Proteomes" id="UP000184221"/>
    </source>
</evidence>
<dbReference type="EMBL" id="FQXC01000005">
    <property type="protein sequence ID" value="SHH92941.1"/>
    <property type="molecule type" value="Genomic_DNA"/>
</dbReference>
<evidence type="ECO:0008006" key="4">
    <source>
        <dbReference type="Google" id="ProtNLM"/>
    </source>
</evidence>
<sequence length="73" mass="7718">MDPDTLFVVGLGLGVLSVPAVVSAISRGERPRIATITLMISGAMIVWAITNKPGGYPLEQVPAIVARVINRFT</sequence>
<accession>A0A1M5WZJ3</accession>
<name>A0A1M5WZJ3_9RHOB</name>
<keyword evidence="1" id="KW-0812">Transmembrane</keyword>
<proteinExistence type="predicted"/>
<dbReference type="STRING" id="996342.SAMN05443551_3621"/>
<protein>
    <recommendedName>
        <fullName evidence="4">50S ribosomal protein L35</fullName>
    </recommendedName>
</protein>
<dbReference type="OrthoDB" id="7875801at2"/>
<dbReference type="RefSeq" id="WP_072779493.1">
    <property type="nucleotide sequence ID" value="NZ_FQXC01000005.1"/>
</dbReference>
<organism evidence="2 3">
    <name type="scientific">Marivita hallyeonensis</name>
    <dbReference type="NCBI Taxonomy" id="996342"/>
    <lineage>
        <taxon>Bacteria</taxon>
        <taxon>Pseudomonadati</taxon>
        <taxon>Pseudomonadota</taxon>
        <taxon>Alphaproteobacteria</taxon>
        <taxon>Rhodobacterales</taxon>
        <taxon>Roseobacteraceae</taxon>
        <taxon>Marivita</taxon>
    </lineage>
</organism>
<keyword evidence="1" id="KW-1133">Transmembrane helix</keyword>
<evidence type="ECO:0000256" key="1">
    <source>
        <dbReference type="SAM" id="Phobius"/>
    </source>
</evidence>
<dbReference type="AlphaFoldDB" id="A0A1M5WZJ3"/>